<keyword evidence="5 6" id="KW-0720">Serine protease</keyword>
<sequence length="679" mass="72840">MELIRYNRFMRESLVRSYTRSFNGFVAYLTPQEQEKLAGHEKVVSIFPSTTFYPQTTRSWDFLGLAENVHRNPTAESDTIIGVIDTGIWPESESFNDEGFGPPPKKWKGVCKGGNNFTCNNKLIGARYYNSQSPTVDSARDKDGHGSHTTSIAAGNYVKDASFYGIAQGTARGGVPSARIAAYKACNGDGCQTTDLLAAFDDAIADGVDIITISVGGDYPSQLENDVIAIGSLHAFQKGILVTQSAGNRGRVSSVMPWIFTVGASSTDRGIVTKVAIGNGTIFTGKTVNSFSSTGTSVPVVYGKDVSSRCNELSALSCRPGCLDTDLVKGKIVLCSLFGGVKEAFRAGALGSVASQRLFFQSPAVADESSVVPLAASALNPNDFQVVQSYFNSTKSPKLDILKSDSVRNIDAPLVASFSSRGPNIILTDILKPDITAPGIEILAAFSPMGSPSFNPSDKRSVNYSILSGTSMSCPHVAGAAAYVKSFHPNWSPSAIKSALMTTAWKMDPTKDSLAEFSYGAGHIDPVKAVDPGLVYETFTDDYIKMFCSLGYDSAKLSKIFGVNITCSAGQHGRSKDLNYPSMTSYINTSVTFSEYFTRTVTNVGLANSTYKVTTSTSPEYNITVTPNILTFGATNEKKSFDVIISGKINNGKMVSALLEWSDGVRKVRSPIVVYPYNL</sequence>
<feature type="domain" description="Subtilisin-like protease fibronectin type-III" evidence="9">
    <location>
        <begin position="577"/>
        <end position="674"/>
    </location>
</feature>
<evidence type="ECO:0000256" key="4">
    <source>
        <dbReference type="ARBA" id="ARBA00022801"/>
    </source>
</evidence>
<dbReference type="CDD" id="cd02120">
    <property type="entry name" value="PA_subtilisin_like"/>
    <property type="match status" value="1"/>
</dbReference>
<keyword evidence="2 6" id="KW-0645">Protease</keyword>
<feature type="active site" description="Charge relay system" evidence="6">
    <location>
        <position position="85"/>
    </location>
</feature>
<dbReference type="Proteomes" id="UP001318860">
    <property type="component" value="Unassembled WGS sequence"/>
</dbReference>
<reference evidence="10 11" key="1">
    <citation type="journal article" date="2021" name="Comput. Struct. Biotechnol. J.">
        <title>De novo genome assembly of the potent medicinal plant Rehmannia glutinosa using nanopore technology.</title>
        <authorList>
            <person name="Ma L."/>
            <person name="Dong C."/>
            <person name="Song C."/>
            <person name="Wang X."/>
            <person name="Zheng X."/>
            <person name="Niu Y."/>
            <person name="Chen S."/>
            <person name="Feng W."/>
        </authorList>
    </citation>
    <scope>NUCLEOTIDE SEQUENCE [LARGE SCALE GENOMIC DNA]</scope>
    <source>
        <strain evidence="10">DH-2019</strain>
    </source>
</reference>
<keyword evidence="4 6" id="KW-0378">Hydrolase</keyword>
<feature type="domain" description="Inhibitor I9" evidence="8">
    <location>
        <begin position="11"/>
        <end position="52"/>
    </location>
</feature>
<dbReference type="InterPro" id="IPR010259">
    <property type="entry name" value="S8pro/Inhibitor_I9"/>
</dbReference>
<dbReference type="PROSITE" id="PS51892">
    <property type="entry name" value="SUBTILASE"/>
    <property type="match status" value="1"/>
</dbReference>
<dbReference type="Gene3D" id="3.40.50.200">
    <property type="entry name" value="Peptidase S8/S53 domain"/>
    <property type="match status" value="1"/>
</dbReference>
<comment type="caution">
    <text evidence="10">The sequence shown here is derived from an EMBL/GenBank/DDBJ whole genome shotgun (WGS) entry which is preliminary data.</text>
</comment>
<dbReference type="InterPro" id="IPR034197">
    <property type="entry name" value="Peptidases_S8_3"/>
</dbReference>
<dbReference type="InterPro" id="IPR015500">
    <property type="entry name" value="Peptidase_S8_subtilisin-rel"/>
</dbReference>
<feature type="active site" description="Charge relay system" evidence="6">
    <location>
        <position position="471"/>
    </location>
</feature>
<dbReference type="InterPro" id="IPR037045">
    <property type="entry name" value="S8pro/Inhibitor_I9_sf"/>
</dbReference>
<dbReference type="InterPro" id="IPR036852">
    <property type="entry name" value="Peptidase_S8/S53_dom_sf"/>
</dbReference>
<organism evidence="10 11">
    <name type="scientific">Rehmannia glutinosa</name>
    <name type="common">Chinese foxglove</name>
    <dbReference type="NCBI Taxonomy" id="99300"/>
    <lineage>
        <taxon>Eukaryota</taxon>
        <taxon>Viridiplantae</taxon>
        <taxon>Streptophyta</taxon>
        <taxon>Embryophyta</taxon>
        <taxon>Tracheophyta</taxon>
        <taxon>Spermatophyta</taxon>
        <taxon>Magnoliopsida</taxon>
        <taxon>eudicotyledons</taxon>
        <taxon>Gunneridae</taxon>
        <taxon>Pentapetalae</taxon>
        <taxon>asterids</taxon>
        <taxon>lamiids</taxon>
        <taxon>Lamiales</taxon>
        <taxon>Orobanchaceae</taxon>
        <taxon>Rehmannieae</taxon>
        <taxon>Rehmannia</taxon>
    </lineage>
</organism>
<dbReference type="InterPro" id="IPR045051">
    <property type="entry name" value="SBT"/>
</dbReference>
<evidence type="ECO:0000259" key="7">
    <source>
        <dbReference type="Pfam" id="PF00082"/>
    </source>
</evidence>
<evidence type="ECO:0000256" key="6">
    <source>
        <dbReference type="PROSITE-ProRule" id="PRU01240"/>
    </source>
</evidence>
<keyword evidence="3" id="KW-0732">Signal</keyword>
<dbReference type="EMBL" id="JABTTQ020000446">
    <property type="protein sequence ID" value="KAK6139308.1"/>
    <property type="molecule type" value="Genomic_DNA"/>
</dbReference>
<keyword evidence="11" id="KW-1185">Reference proteome</keyword>
<evidence type="ECO:0000313" key="11">
    <source>
        <dbReference type="Proteomes" id="UP001318860"/>
    </source>
</evidence>
<feature type="domain" description="Peptidase S8/S53" evidence="7">
    <location>
        <begin position="77"/>
        <end position="522"/>
    </location>
</feature>
<dbReference type="PROSITE" id="PS00138">
    <property type="entry name" value="SUBTILASE_SER"/>
    <property type="match status" value="1"/>
</dbReference>
<gene>
    <name evidence="10" type="ORF">DH2020_026950</name>
</gene>
<name>A0ABR0VXY5_REHGL</name>
<evidence type="ECO:0000259" key="8">
    <source>
        <dbReference type="Pfam" id="PF05922"/>
    </source>
</evidence>
<dbReference type="Gene3D" id="3.50.30.30">
    <property type="match status" value="1"/>
</dbReference>
<evidence type="ECO:0000256" key="3">
    <source>
        <dbReference type="ARBA" id="ARBA00022729"/>
    </source>
</evidence>
<feature type="active site" description="Charge relay system" evidence="6">
    <location>
        <position position="145"/>
    </location>
</feature>
<dbReference type="PRINTS" id="PR00723">
    <property type="entry name" value="SUBTILISIN"/>
</dbReference>
<evidence type="ECO:0000256" key="5">
    <source>
        <dbReference type="ARBA" id="ARBA00022825"/>
    </source>
</evidence>
<dbReference type="Pfam" id="PF00082">
    <property type="entry name" value="Peptidase_S8"/>
    <property type="match status" value="1"/>
</dbReference>
<dbReference type="SUPFAM" id="SSF52743">
    <property type="entry name" value="Subtilisin-like"/>
    <property type="match status" value="1"/>
</dbReference>
<dbReference type="PANTHER" id="PTHR10795">
    <property type="entry name" value="PROPROTEIN CONVERTASE SUBTILISIN/KEXIN"/>
    <property type="match status" value="1"/>
</dbReference>
<dbReference type="Gene3D" id="2.60.40.2310">
    <property type="match status" value="1"/>
</dbReference>
<proteinExistence type="inferred from homology"/>
<comment type="similarity">
    <text evidence="1 6">Belongs to the peptidase S8 family.</text>
</comment>
<dbReference type="Pfam" id="PF05922">
    <property type="entry name" value="Inhibitor_I9"/>
    <property type="match status" value="1"/>
</dbReference>
<evidence type="ECO:0000313" key="10">
    <source>
        <dbReference type="EMBL" id="KAK6139308.1"/>
    </source>
</evidence>
<dbReference type="InterPro" id="IPR041469">
    <property type="entry name" value="Subtilisin-like_FN3"/>
</dbReference>
<dbReference type="Pfam" id="PF17766">
    <property type="entry name" value="fn3_6"/>
    <property type="match status" value="1"/>
</dbReference>
<protein>
    <submittedName>
        <fullName evidence="10">Uncharacterized protein</fullName>
    </submittedName>
</protein>
<evidence type="ECO:0000256" key="1">
    <source>
        <dbReference type="ARBA" id="ARBA00011073"/>
    </source>
</evidence>
<evidence type="ECO:0000259" key="9">
    <source>
        <dbReference type="Pfam" id="PF17766"/>
    </source>
</evidence>
<dbReference type="Gene3D" id="3.30.70.80">
    <property type="entry name" value="Peptidase S8 propeptide/proteinase inhibitor I9"/>
    <property type="match status" value="1"/>
</dbReference>
<dbReference type="CDD" id="cd04852">
    <property type="entry name" value="Peptidases_S8_3"/>
    <property type="match status" value="1"/>
</dbReference>
<accession>A0ABR0VXY5</accession>
<evidence type="ECO:0000256" key="2">
    <source>
        <dbReference type="ARBA" id="ARBA00022670"/>
    </source>
</evidence>
<dbReference type="InterPro" id="IPR023828">
    <property type="entry name" value="Peptidase_S8_Ser-AS"/>
</dbReference>
<dbReference type="InterPro" id="IPR000209">
    <property type="entry name" value="Peptidase_S8/S53_dom"/>
</dbReference>